<dbReference type="SUPFAM" id="SSF54211">
    <property type="entry name" value="Ribosomal protein S5 domain 2-like"/>
    <property type="match status" value="1"/>
</dbReference>
<dbReference type="KEGG" id="fpp:FPB0191_00285"/>
<dbReference type="InterPro" id="IPR014790">
    <property type="entry name" value="MutL_C"/>
</dbReference>
<dbReference type="GO" id="GO:0006298">
    <property type="term" value="P:mismatch repair"/>
    <property type="evidence" value="ECO:0007669"/>
    <property type="project" value="UniProtKB-UniRule"/>
</dbReference>
<protein>
    <recommendedName>
        <fullName evidence="2 5">DNA mismatch repair protein MutL</fullName>
    </recommendedName>
</protein>
<sequence length="648" mass="74040">MTIHILPPELANQIAAGEVVERPASIIKELVENCIDAGATQIDIDIEQGGCKLIRIRDNGCGISKSELALALARHATSKITNLDDLEAIVSLGFRGEALASISSVSRLTLTSRPQSQTDAWQVYAEGREMTPIIKPASHPVGTTVEVLDIFYNTPARRRFLKTEKTEFSHIDEVIRRIALAYPNIAFNFQHNGKLVKQYRVSQSSDPIDKRIVTVCGTTFMQKAIKLSWQHDNLSINGWIVAKTTQEPMQYFYVNGRIVKDRLLNHALKQAFQERNKSSIHSTDQTLSYIIYLEVDPHQVDVNVHPAKHEVRFHESRLVHDFVHQAVVMALQQIEQQTEQLKESTLPVNLTEPLYGNHLDYKNENRMAAGRSVFDKRFEKNESVKQNGYANYIDKSQVKKNDHLNENKIYGRLIQQPSANYSGVDTSISQEQQAVIDSLFPKRDDSLVIPKNEIKVSSATQLGKVLAIVNNEYALLEKSQQQQQQFSLLSLKKAQLILLNAELLEKDKTPNIERLLIPLSMLLNNEEQQVMIQYQKVLEEFSFEFEIERSKFLLMAVPKLMRKANWQKIIPSLTKFLSKENGAIINNQEIMKWLCDHYINSDEYSQILWNIPKAIQLLSELEELDPQSYDPCEIIKSLDSLSFIELFK</sequence>
<dbReference type="HAMAP" id="MF_00149">
    <property type="entry name" value="DNA_mis_repair"/>
    <property type="match status" value="1"/>
</dbReference>
<evidence type="ECO:0000313" key="8">
    <source>
        <dbReference type="EMBL" id="AJA44129.1"/>
    </source>
</evidence>
<dbReference type="InterPro" id="IPR020568">
    <property type="entry name" value="Ribosomal_Su5_D2-typ_SF"/>
</dbReference>
<dbReference type="InterPro" id="IPR014762">
    <property type="entry name" value="DNA_mismatch_repair_CS"/>
</dbReference>
<dbReference type="Gene3D" id="3.30.1370.100">
    <property type="entry name" value="MutL, C-terminal domain, regulatory subdomain"/>
    <property type="match status" value="1"/>
</dbReference>
<dbReference type="InterPro" id="IPR002099">
    <property type="entry name" value="MutL/Mlh/PMS"/>
</dbReference>
<feature type="domain" description="DNA mismatch repair protein S5" evidence="7">
    <location>
        <begin position="212"/>
        <end position="332"/>
    </location>
</feature>
<dbReference type="GO" id="GO:0032300">
    <property type="term" value="C:mismatch repair complex"/>
    <property type="evidence" value="ECO:0007669"/>
    <property type="project" value="InterPro"/>
</dbReference>
<dbReference type="InterPro" id="IPR042120">
    <property type="entry name" value="MutL_C_dimsub"/>
</dbReference>
<evidence type="ECO:0000256" key="1">
    <source>
        <dbReference type="ARBA" id="ARBA00006082"/>
    </source>
</evidence>
<evidence type="ECO:0000256" key="2">
    <source>
        <dbReference type="ARBA" id="ARBA00021975"/>
    </source>
</evidence>
<dbReference type="GO" id="GO:0140664">
    <property type="term" value="F:ATP-dependent DNA damage sensor activity"/>
    <property type="evidence" value="ECO:0007669"/>
    <property type="project" value="InterPro"/>
</dbReference>
<dbReference type="InterPro" id="IPR037198">
    <property type="entry name" value="MutL_C_sf"/>
</dbReference>
<keyword evidence="4 5" id="KW-0234">DNA repair</keyword>
<dbReference type="GO" id="GO:0005524">
    <property type="term" value="F:ATP binding"/>
    <property type="evidence" value="ECO:0007669"/>
    <property type="project" value="InterPro"/>
</dbReference>
<reference evidence="8 9" key="1">
    <citation type="journal article" date="2014" name="Appl. Environ. Microbiol.">
        <title>Gut symbionts from distinct hosts exhibit genotoxic activity via divergent colibactin biosynthetic pathways.</title>
        <authorList>
            <person name="Engel P."/>
            <person name="Vizcaino M.I."/>
            <person name="Crawford J.M."/>
        </authorList>
    </citation>
    <scope>NUCLEOTIDE SEQUENCE [LARGE SCALE GENOMIC DNA]</scope>
    <source>
        <strain evidence="8 9">PEB0191</strain>
    </source>
</reference>
<dbReference type="Pfam" id="PF01119">
    <property type="entry name" value="DNA_mis_repair"/>
    <property type="match status" value="1"/>
</dbReference>
<dbReference type="SUPFAM" id="SSF118116">
    <property type="entry name" value="DNA mismatch repair protein MutL"/>
    <property type="match status" value="1"/>
</dbReference>
<keyword evidence="3 5" id="KW-0227">DNA damage</keyword>
<dbReference type="FunFam" id="3.30.565.10:FF:000003">
    <property type="entry name" value="DNA mismatch repair endonuclease MutL"/>
    <property type="match status" value="1"/>
</dbReference>
<gene>
    <name evidence="5" type="primary">mutL</name>
    <name evidence="8" type="ORF">FPB0191_00285</name>
</gene>
<proteinExistence type="inferred from homology"/>
<dbReference type="CDD" id="cd03482">
    <property type="entry name" value="MutL_Trans_MutL"/>
    <property type="match status" value="1"/>
</dbReference>
<dbReference type="PROSITE" id="PS00058">
    <property type="entry name" value="DNA_MISMATCH_REPAIR_1"/>
    <property type="match status" value="1"/>
</dbReference>
<evidence type="ECO:0000256" key="5">
    <source>
        <dbReference type="HAMAP-Rule" id="MF_00149"/>
    </source>
</evidence>
<dbReference type="Pfam" id="PF13589">
    <property type="entry name" value="HATPase_c_3"/>
    <property type="match status" value="1"/>
</dbReference>
<dbReference type="Gene3D" id="3.30.1540.20">
    <property type="entry name" value="MutL, C-terminal domain, dimerisation subdomain"/>
    <property type="match status" value="1"/>
</dbReference>
<comment type="function">
    <text evidence="5">This protein is involved in the repair of mismatches in DNA. It is required for dam-dependent methyl-directed DNA mismatch repair. May act as a 'molecular matchmaker', a protein that promotes the formation of a stable complex between two or more DNA-binding proteins in an ATP-dependent manner without itself being part of a final effector complex.</text>
</comment>
<feature type="domain" description="MutL C-terminal dimerisation" evidence="6">
    <location>
        <begin position="465"/>
        <end position="590"/>
    </location>
</feature>
<dbReference type="InterPro" id="IPR013507">
    <property type="entry name" value="DNA_mismatch_S5_2-like"/>
</dbReference>
<dbReference type="InterPro" id="IPR042121">
    <property type="entry name" value="MutL_C_regsub"/>
</dbReference>
<dbReference type="RefSeq" id="WP_039103467.1">
    <property type="nucleotide sequence ID" value="NZ_CP009056.1"/>
</dbReference>
<dbReference type="Pfam" id="PF08676">
    <property type="entry name" value="MutL_C"/>
    <property type="match status" value="1"/>
</dbReference>
<dbReference type="SMART" id="SM00853">
    <property type="entry name" value="MutL_C"/>
    <property type="match status" value="1"/>
</dbReference>
<dbReference type="EMBL" id="CP009056">
    <property type="protein sequence ID" value="AJA44129.1"/>
    <property type="molecule type" value="Genomic_DNA"/>
</dbReference>
<keyword evidence="9" id="KW-1185">Reference proteome</keyword>
<dbReference type="InterPro" id="IPR036890">
    <property type="entry name" value="HATPase_C_sf"/>
</dbReference>
<dbReference type="InterPro" id="IPR038973">
    <property type="entry name" value="MutL/Mlh/Pms-like"/>
</dbReference>
<dbReference type="InterPro" id="IPR020667">
    <property type="entry name" value="DNA_mismatch_repair_MutL"/>
</dbReference>
<dbReference type="NCBIfam" id="NF000948">
    <property type="entry name" value="PRK00095.1-1"/>
    <property type="match status" value="1"/>
</dbReference>
<evidence type="ECO:0000256" key="3">
    <source>
        <dbReference type="ARBA" id="ARBA00022763"/>
    </source>
</evidence>
<name>A0A0A7RXU8_FRIPE</name>
<dbReference type="InterPro" id="IPR014721">
    <property type="entry name" value="Ribsml_uS5_D2-typ_fold_subgr"/>
</dbReference>
<dbReference type="NCBIfam" id="TIGR00585">
    <property type="entry name" value="mutl"/>
    <property type="match status" value="1"/>
</dbReference>
<dbReference type="Gene3D" id="3.30.565.10">
    <property type="entry name" value="Histidine kinase-like ATPase, C-terminal domain"/>
    <property type="match status" value="1"/>
</dbReference>
<dbReference type="GO" id="GO:0016887">
    <property type="term" value="F:ATP hydrolysis activity"/>
    <property type="evidence" value="ECO:0007669"/>
    <property type="project" value="InterPro"/>
</dbReference>
<evidence type="ECO:0000256" key="4">
    <source>
        <dbReference type="ARBA" id="ARBA00023204"/>
    </source>
</evidence>
<dbReference type="GO" id="GO:0030983">
    <property type="term" value="F:mismatched DNA binding"/>
    <property type="evidence" value="ECO:0007669"/>
    <property type="project" value="InterPro"/>
</dbReference>
<accession>A0A0A7RXU8</accession>
<dbReference type="SUPFAM" id="SSF55874">
    <property type="entry name" value="ATPase domain of HSP90 chaperone/DNA topoisomerase II/histidine kinase"/>
    <property type="match status" value="1"/>
</dbReference>
<dbReference type="CDD" id="cd16926">
    <property type="entry name" value="HATPase_MutL-MLH-PMS-like"/>
    <property type="match status" value="1"/>
</dbReference>
<evidence type="ECO:0000313" key="9">
    <source>
        <dbReference type="Proteomes" id="UP000030901"/>
    </source>
</evidence>
<dbReference type="SMART" id="SM01340">
    <property type="entry name" value="DNA_mis_repair"/>
    <property type="match status" value="1"/>
</dbReference>
<dbReference type="PANTHER" id="PTHR10073:SF12">
    <property type="entry name" value="DNA MISMATCH REPAIR PROTEIN MLH1"/>
    <property type="match status" value="1"/>
</dbReference>
<evidence type="ECO:0000259" key="7">
    <source>
        <dbReference type="SMART" id="SM01340"/>
    </source>
</evidence>
<dbReference type="OrthoDB" id="9763467at2"/>
<dbReference type="PANTHER" id="PTHR10073">
    <property type="entry name" value="DNA MISMATCH REPAIR PROTEIN MLH, PMS, MUTL"/>
    <property type="match status" value="1"/>
</dbReference>
<dbReference type="Gene3D" id="3.30.230.10">
    <property type="match status" value="1"/>
</dbReference>
<dbReference type="AlphaFoldDB" id="A0A0A7RXU8"/>
<dbReference type="Proteomes" id="UP000030901">
    <property type="component" value="Chromosome"/>
</dbReference>
<organism evidence="8 9">
    <name type="scientific">Frischella perrara</name>
    <dbReference type="NCBI Taxonomy" id="1267021"/>
    <lineage>
        <taxon>Bacteria</taxon>
        <taxon>Pseudomonadati</taxon>
        <taxon>Pseudomonadota</taxon>
        <taxon>Gammaproteobacteria</taxon>
        <taxon>Orbales</taxon>
        <taxon>Orbaceae</taxon>
        <taxon>Frischella</taxon>
    </lineage>
</organism>
<dbReference type="HOGENOM" id="CLU_004131_5_1_6"/>
<evidence type="ECO:0000259" key="6">
    <source>
        <dbReference type="SMART" id="SM00853"/>
    </source>
</evidence>
<comment type="similarity">
    <text evidence="1 5">Belongs to the DNA mismatch repair MutL/HexB family.</text>
</comment>
<dbReference type="STRING" id="1267021.FPB0191_00285"/>